<dbReference type="RefSeq" id="WP_107324191.1">
    <property type="nucleotide sequence ID" value="NZ_NHSP01000039.1"/>
</dbReference>
<evidence type="ECO:0000313" key="7">
    <source>
        <dbReference type="Proteomes" id="UP000241899"/>
    </source>
</evidence>
<comment type="caution">
    <text evidence="6">The sequence shown here is derived from an EMBL/GenBank/DDBJ whole genome shotgun (WGS) entry which is preliminary data.</text>
</comment>
<dbReference type="Gene3D" id="1.20.120.1630">
    <property type="match status" value="1"/>
</dbReference>
<keyword evidence="7" id="KW-1185">Reference proteome</keyword>
<evidence type="ECO:0000256" key="3">
    <source>
        <dbReference type="ARBA" id="ARBA00022989"/>
    </source>
</evidence>
<dbReference type="Proteomes" id="UP000241899">
    <property type="component" value="Unassembled WGS sequence"/>
</dbReference>
<protein>
    <submittedName>
        <fullName evidence="6">S-isoprenylcysteine methyltransferase</fullName>
    </submittedName>
</protein>
<dbReference type="PANTHER" id="PTHR12714:SF9">
    <property type="entry name" value="PROTEIN-S-ISOPRENYLCYSTEINE O-METHYLTRANSFERASE"/>
    <property type="match status" value="1"/>
</dbReference>
<dbReference type="InterPro" id="IPR007318">
    <property type="entry name" value="Phopholipid_MeTrfase"/>
</dbReference>
<keyword evidence="6" id="KW-0489">Methyltransferase</keyword>
<feature type="transmembrane region" description="Helical" evidence="5">
    <location>
        <begin position="103"/>
        <end position="130"/>
    </location>
</feature>
<dbReference type="AlphaFoldDB" id="A0A2T4JKM1"/>
<gene>
    <name evidence="6" type="ORF">C5F46_04635</name>
</gene>
<dbReference type="EMBL" id="PZKF01000007">
    <property type="protein sequence ID" value="PTE18445.1"/>
    <property type="molecule type" value="Genomic_DNA"/>
</dbReference>
<name>A0A2T4JKM1_9RHOB</name>
<feature type="transmembrane region" description="Helical" evidence="5">
    <location>
        <begin position="21"/>
        <end position="40"/>
    </location>
</feature>
<dbReference type="GO" id="GO:0012505">
    <property type="term" value="C:endomembrane system"/>
    <property type="evidence" value="ECO:0007669"/>
    <property type="project" value="UniProtKB-SubCell"/>
</dbReference>
<dbReference type="OrthoDB" id="9811969at2"/>
<proteinExistence type="predicted"/>
<keyword evidence="4 5" id="KW-0472">Membrane</keyword>
<keyword evidence="6" id="KW-0808">Transferase</keyword>
<evidence type="ECO:0000256" key="5">
    <source>
        <dbReference type="SAM" id="Phobius"/>
    </source>
</evidence>
<dbReference type="GO" id="GO:0032259">
    <property type="term" value="P:methylation"/>
    <property type="evidence" value="ECO:0007669"/>
    <property type="project" value="UniProtKB-KW"/>
</dbReference>
<feature type="transmembrane region" description="Helical" evidence="5">
    <location>
        <begin position="46"/>
        <end position="67"/>
    </location>
</feature>
<keyword evidence="2 5" id="KW-0812">Transmembrane</keyword>
<evidence type="ECO:0000313" key="6">
    <source>
        <dbReference type="EMBL" id="PTE18445.1"/>
    </source>
</evidence>
<evidence type="ECO:0000256" key="2">
    <source>
        <dbReference type="ARBA" id="ARBA00022692"/>
    </source>
</evidence>
<dbReference type="GO" id="GO:0008168">
    <property type="term" value="F:methyltransferase activity"/>
    <property type="evidence" value="ECO:0007669"/>
    <property type="project" value="UniProtKB-KW"/>
</dbReference>
<accession>A0A2T4JKM1</accession>
<dbReference type="PANTHER" id="PTHR12714">
    <property type="entry name" value="PROTEIN-S ISOPRENYLCYSTEINE O-METHYLTRANSFERASE"/>
    <property type="match status" value="1"/>
</dbReference>
<sequence length="160" mass="17280">MLKDYIRDITRDLTTRHFIDLPPVWMMLFAALGWVVSRLWPIAVPGGAAIGGALVVAGLAVMGVAALQMIACKTTFIPHCAPGALVTNGAFRLSRNPIYVGDVLVLTGILIGADALIALPLVLAFMALITHRFIKPEEARIAAAFGDQWAAYAARTRRWL</sequence>
<evidence type="ECO:0000256" key="1">
    <source>
        <dbReference type="ARBA" id="ARBA00004127"/>
    </source>
</evidence>
<reference evidence="6 7" key="1">
    <citation type="submission" date="2018-03" db="EMBL/GenBank/DDBJ databases">
        <title>Rhodobacter veldkampii.</title>
        <authorList>
            <person name="Meyer T.E."/>
            <person name="Miller S."/>
            <person name="Lodha T."/>
            <person name="Gandham S."/>
            <person name="Chintalapati S."/>
            <person name="Chintalapati V.R."/>
        </authorList>
    </citation>
    <scope>NUCLEOTIDE SEQUENCE [LARGE SCALE GENOMIC DNA]</scope>
    <source>
        <strain evidence="6 7">DSM 11550</strain>
    </source>
</reference>
<organism evidence="6 7">
    <name type="scientific">Phaeovulum veldkampii DSM 11550</name>
    <dbReference type="NCBI Taxonomy" id="1185920"/>
    <lineage>
        <taxon>Bacteria</taxon>
        <taxon>Pseudomonadati</taxon>
        <taxon>Pseudomonadota</taxon>
        <taxon>Alphaproteobacteria</taxon>
        <taxon>Rhodobacterales</taxon>
        <taxon>Paracoccaceae</taxon>
        <taxon>Phaeovulum</taxon>
    </lineage>
</organism>
<comment type="subcellular location">
    <subcellularLocation>
        <location evidence="1">Endomembrane system</location>
        <topology evidence="1">Multi-pass membrane protein</topology>
    </subcellularLocation>
</comment>
<keyword evidence="3 5" id="KW-1133">Transmembrane helix</keyword>
<dbReference type="Pfam" id="PF04191">
    <property type="entry name" value="PEMT"/>
    <property type="match status" value="1"/>
</dbReference>
<evidence type="ECO:0000256" key="4">
    <source>
        <dbReference type="ARBA" id="ARBA00023136"/>
    </source>
</evidence>